<feature type="compositionally biased region" description="Basic and acidic residues" evidence="2">
    <location>
        <begin position="162"/>
        <end position="184"/>
    </location>
</feature>
<accession>A0A5P8WHQ2</accession>
<evidence type="ECO:0000259" key="3">
    <source>
        <dbReference type="Pfam" id="PF00350"/>
    </source>
</evidence>
<evidence type="ECO:0000313" key="5">
    <source>
        <dbReference type="Proteomes" id="UP000326678"/>
    </source>
</evidence>
<dbReference type="EMBL" id="CP045228">
    <property type="protein sequence ID" value="QFS52318.1"/>
    <property type="molecule type" value="Genomic_DNA"/>
</dbReference>
<dbReference type="AlphaFoldDB" id="A0A5P8WHQ2"/>
<feature type="region of interest" description="Disordered" evidence="2">
    <location>
        <begin position="794"/>
        <end position="814"/>
    </location>
</feature>
<feature type="domain" description="Dynamin N-terminal" evidence="3">
    <location>
        <begin position="248"/>
        <end position="329"/>
    </location>
</feature>
<protein>
    <recommendedName>
        <fullName evidence="3">Dynamin N-terminal domain-containing protein</fullName>
    </recommendedName>
</protein>
<feature type="region of interest" description="Disordered" evidence="2">
    <location>
        <begin position="141"/>
        <end position="184"/>
    </location>
</feature>
<keyword evidence="1" id="KW-0175">Coiled coil</keyword>
<name>A0A5P8WHQ2_9NOSO</name>
<sequence length="1039" mass="118030">MLDVLFATVVSDIANYVLRELASIGLTKLKEKILNHTLDEPTAKVEIKEPEIREKIEETLLKRNDIDEIKNNHEKMTKLIQQVLSELKTLSTEVPDLQVASDQIVISQQGQVKEEELDSTLTDRLKRIEKRLDEIAAKRLAEPIAESKQPGNQNKNPASPRETQEANKPKEQSNKKPGLENPESKKMLENLHQYKEYGESVLRVVKSLEAYQSSGNEILDNPKVEDCRKSLKDAAENTVKLASSPVKIAVMGEFSSGKTLLIGNLIGYADGLPVSNIPTTGNVTAIHLLQQEELKTTEFDNFIVEYLDDEEVKQCLEFMLEEAKKRAQPSELPALPQVNLKTLHKDTLNPYEDWCKEAWNQIENQELHYLLRELIILIRTYVDYGADLCSQSLKINHATAREGLKLTSKSVVTQDTKFEEIPSISKVTVNKNGPSAELLQNSFSLIRRVNINVKISKDIWNLGTTQDAAKFILLDFPGLGAANSGVRDTFVSLQELEKVQTILILLNGNSPGSDRAIQFFTKIQQKRRNQTLKDFILVGVGRFNQLSIESEQKIDELIKSAANNSLTETTVLNKLSGLKAIIDEASTLTNKKDRIVLLDQLIGLADLAKNSGAVKVGSTEFRARFEDQNDIGLQQSKRMRDKWQSLSEVLLAKDPNSSLGKQLGDFAQEGGIPKLRELILNHVAEHSLKQLYEDTRKDADKLRQQQNQLKDILSDLGIDTKESQPLIDLRSYLVNMKSTYNSFMKENVGKEPLKNAKGVPISDVIKDEVTYKILEWSEWHLLFNNSQDGIIIVSQEEDDEDDEPRRRRRRTKSNIPTKSDDFYSVFERTVNELQTLARERIKQAIINFLQQLSDKLVPEIQYFDENLNETMEQDIRDKRGKDEADLFGDFFDTYAPKKWQESIIKKTFTGDEPIVAKAVFPLAQEDKKHEKGQFFDWAPESSKIKNQTPNQILLVQRLRDEITANISLHLIEYVAQTNKKVDQEILKELKYLTSTLDDLLKKEALLRLMAGEKQEIKEVDSVPPILSEIASISYPEISS</sequence>
<dbReference type="RefSeq" id="WP_225892971.1">
    <property type="nucleotide sequence ID" value="NZ_CP045228.1"/>
</dbReference>
<feature type="coiled-coil region" evidence="1">
    <location>
        <begin position="685"/>
        <end position="712"/>
    </location>
</feature>
<dbReference type="InterPro" id="IPR045063">
    <property type="entry name" value="Dynamin_N"/>
</dbReference>
<evidence type="ECO:0000256" key="1">
    <source>
        <dbReference type="SAM" id="Coils"/>
    </source>
</evidence>
<dbReference type="Proteomes" id="UP000326678">
    <property type="component" value="Chromosome pGXM01"/>
</dbReference>
<dbReference type="Pfam" id="PF00350">
    <property type="entry name" value="Dynamin_N"/>
    <property type="match status" value="1"/>
</dbReference>
<dbReference type="SUPFAM" id="SSF52540">
    <property type="entry name" value="P-loop containing nucleoside triphosphate hydrolases"/>
    <property type="match status" value="1"/>
</dbReference>
<dbReference type="Gene3D" id="3.40.50.300">
    <property type="entry name" value="P-loop containing nucleotide triphosphate hydrolases"/>
    <property type="match status" value="1"/>
</dbReference>
<keyword evidence="5" id="KW-1185">Reference proteome</keyword>
<organism evidence="4 5">
    <name type="scientific">Nostoc sphaeroides CCNUC1</name>
    <dbReference type="NCBI Taxonomy" id="2653204"/>
    <lineage>
        <taxon>Bacteria</taxon>
        <taxon>Bacillati</taxon>
        <taxon>Cyanobacteriota</taxon>
        <taxon>Cyanophyceae</taxon>
        <taxon>Nostocales</taxon>
        <taxon>Nostocaceae</taxon>
        <taxon>Nostoc</taxon>
    </lineage>
</organism>
<reference evidence="4 5" key="1">
    <citation type="submission" date="2019-10" db="EMBL/GenBank/DDBJ databases">
        <title>Genomic and transcriptomic insights into the perfect genentic adaptation of a filamentous nitrogen-fixing cyanobacterium to rice fields.</title>
        <authorList>
            <person name="Chen Z."/>
        </authorList>
    </citation>
    <scope>NUCLEOTIDE SEQUENCE [LARGE SCALE GENOMIC DNA]</scope>
    <source>
        <strain evidence="4">CCNUC1</strain>
    </source>
</reference>
<evidence type="ECO:0000313" key="4">
    <source>
        <dbReference type="EMBL" id="QFS52318.1"/>
    </source>
</evidence>
<gene>
    <name evidence="4" type="ORF">GXM_09812</name>
</gene>
<evidence type="ECO:0000256" key="2">
    <source>
        <dbReference type="SAM" id="MobiDB-lite"/>
    </source>
</evidence>
<dbReference type="KEGG" id="nsh:GXM_09812"/>
<dbReference type="InterPro" id="IPR027417">
    <property type="entry name" value="P-loop_NTPase"/>
</dbReference>
<proteinExistence type="predicted"/>